<dbReference type="Pfam" id="PF13561">
    <property type="entry name" value="adh_short_C2"/>
    <property type="match status" value="1"/>
</dbReference>
<evidence type="ECO:0000313" key="13">
    <source>
        <dbReference type="Proteomes" id="UP000243807"/>
    </source>
</evidence>
<dbReference type="PROSITE" id="PS00061">
    <property type="entry name" value="ADH_SHORT"/>
    <property type="match status" value="1"/>
</dbReference>
<dbReference type="EMBL" id="CP019434">
    <property type="protein sequence ID" value="APZ42074.1"/>
    <property type="molecule type" value="Genomic_DNA"/>
</dbReference>
<dbReference type="InterPro" id="IPR002347">
    <property type="entry name" value="SDR_fam"/>
</dbReference>
<dbReference type="PANTHER" id="PTHR43639:SF6">
    <property type="entry name" value="DIHYDROMONAPTERIN REDUCTASE"/>
    <property type="match status" value="1"/>
</dbReference>
<keyword evidence="13" id="KW-1185">Reference proteome</keyword>
<keyword evidence="4" id="KW-0560">Oxidoreductase</keyword>
<evidence type="ECO:0000256" key="2">
    <source>
        <dbReference type="ARBA" id="ARBA00022563"/>
    </source>
</evidence>
<proteinExistence type="inferred from homology"/>
<dbReference type="Gene3D" id="3.40.50.720">
    <property type="entry name" value="NAD(P)-binding Rossmann-like Domain"/>
    <property type="match status" value="1"/>
</dbReference>
<comment type="catalytic activity">
    <reaction evidence="10">
        <text>(6S)-5,6,7,8-tetrahydrofolate + NADP(+) = 7,8-dihydrofolate + NADPH + H(+)</text>
        <dbReference type="Rhea" id="RHEA:15009"/>
        <dbReference type="ChEBI" id="CHEBI:15378"/>
        <dbReference type="ChEBI" id="CHEBI:57451"/>
        <dbReference type="ChEBI" id="CHEBI:57453"/>
        <dbReference type="ChEBI" id="CHEBI:57783"/>
        <dbReference type="ChEBI" id="CHEBI:58349"/>
        <dbReference type="EC" id="1.5.1.3"/>
    </reaction>
</comment>
<dbReference type="SUPFAM" id="SSF51735">
    <property type="entry name" value="NAD(P)-binding Rossmann-fold domains"/>
    <property type="match status" value="1"/>
</dbReference>
<dbReference type="PRINTS" id="PR00081">
    <property type="entry name" value="GDHRDH"/>
</dbReference>
<dbReference type="KEGG" id="afy:BW247_02315"/>
<accession>A0A1P8UE84</accession>
<name>A0A1P8UE84_9GAMM</name>
<sequence length="239" mass="25877">MYPDPILITGAGRRVGLHLAQRLLDDGAQVVAHYRTQTPDIATLQARGVTLVQGDLDSTEGALAVATAVREATPRLRAIVHNASAFTPSADEPHAAAAQYRHFFAVHMLAPWLLNTELAPLLRAAQTTPADIVHITDIFAERPNPQFDLYCSTKAGLENLSLSFAQRYAPQIKVNCIRPGPILFQPSHTPEIRANILAQIPLGHEGGAEPIYRALRALLDNDFITGAALPVDGGRHLAR</sequence>
<comment type="similarity">
    <text evidence="6">Belongs to the short-chain dehydrogenases/reductases (SDR) family. FolM subfamily.</text>
</comment>
<dbReference type="RefSeq" id="WP_076835460.1">
    <property type="nucleotide sequence ID" value="NZ_CP019434.1"/>
</dbReference>
<keyword evidence="2" id="KW-0554">One-carbon metabolism</keyword>
<dbReference type="InterPro" id="IPR036291">
    <property type="entry name" value="NAD(P)-bd_dom_sf"/>
</dbReference>
<evidence type="ECO:0000313" key="12">
    <source>
        <dbReference type="EMBL" id="APZ42074.1"/>
    </source>
</evidence>
<dbReference type="AlphaFoldDB" id="A0A1P8UE84"/>
<dbReference type="EC" id="1.5.1.3" evidence="1"/>
<evidence type="ECO:0000256" key="6">
    <source>
        <dbReference type="ARBA" id="ARBA00038212"/>
    </source>
</evidence>
<evidence type="ECO:0000256" key="11">
    <source>
        <dbReference type="ARBA" id="ARBA00049376"/>
    </source>
</evidence>
<evidence type="ECO:0000256" key="1">
    <source>
        <dbReference type="ARBA" id="ARBA00012856"/>
    </source>
</evidence>
<evidence type="ECO:0000256" key="4">
    <source>
        <dbReference type="ARBA" id="ARBA00023002"/>
    </source>
</evidence>
<dbReference type="Proteomes" id="UP000243807">
    <property type="component" value="Chromosome"/>
</dbReference>
<reference evidence="12 13" key="1">
    <citation type="submission" date="2017-01" db="EMBL/GenBank/DDBJ databases">
        <title>Draft sequence of Acidihalobacter ferrooxidans strain DSM 14175 (strain V8).</title>
        <authorList>
            <person name="Khaleque H.N."/>
            <person name="Ramsay J.P."/>
            <person name="Murphy R.J.T."/>
            <person name="Kaksonen A.H."/>
            <person name="Boxall N.J."/>
            <person name="Watkin E.L.J."/>
        </authorList>
    </citation>
    <scope>NUCLEOTIDE SEQUENCE [LARGE SCALE GENOMIC DNA]</scope>
    <source>
        <strain evidence="12 13">V8</strain>
    </source>
</reference>
<dbReference type="STRING" id="1765967.BW247_02315"/>
<evidence type="ECO:0000256" key="7">
    <source>
        <dbReference type="ARBA" id="ARBA00039145"/>
    </source>
</evidence>
<dbReference type="GO" id="GO:0006730">
    <property type="term" value="P:one-carbon metabolic process"/>
    <property type="evidence" value="ECO:0007669"/>
    <property type="project" value="UniProtKB-KW"/>
</dbReference>
<dbReference type="InterPro" id="IPR020904">
    <property type="entry name" value="Sc_DH/Rdtase_CS"/>
</dbReference>
<evidence type="ECO:0000256" key="8">
    <source>
        <dbReference type="ARBA" id="ARBA00039631"/>
    </source>
</evidence>
<protein>
    <recommendedName>
        <fullName evidence="8">Dihydromonapterin reductase</fullName>
        <ecNumber evidence="1">1.5.1.3</ecNumber>
        <ecNumber evidence="7">1.5.1.50</ecNumber>
    </recommendedName>
    <alternativeName>
        <fullName evidence="9">Dihydrofolate reductase</fullName>
    </alternativeName>
</protein>
<gene>
    <name evidence="12" type="ORF">BW247_02315</name>
</gene>
<evidence type="ECO:0000256" key="10">
    <source>
        <dbReference type="ARBA" id="ARBA00048873"/>
    </source>
</evidence>
<evidence type="ECO:0000256" key="5">
    <source>
        <dbReference type="ARBA" id="ARBA00037508"/>
    </source>
</evidence>
<evidence type="ECO:0000256" key="9">
    <source>
        <dbReference type="ARBA" id="ARBA00042299"/>
    </source>
</evidence>
<comment type="catalytic activity">
    <reaction evidence="11">
        <text>7,8-dihydromonapterin + NADPH + H(+) = 5,6,7,8-tetrahydromonapterin + NADP(+)</text>
        <dbReference type="Rhea" id="RHEA:34847"/>
        <dbReference type="ChEBI" id="CHEBI:15378"/>
        <dbReference type="ChEBI" id="CHEBI:57783"/>
        <dbReference type="ChEBI" id="CHEBI:58349"/>
        <dbReference type="ChEBI" id="CHEBI:71175"/>
        <dbReference type="ChEBI" id="CHEBI:71177"/>
        <dbReference type="EC" id="1.5.1.50"/>
    </reaction>
</comment>
<organism evidence="12 13">
    <name type="scientific">Acidihalobacter ferrooxydans</name>
    <dbReference type="NCBI Taxonomy" id="1765967"/>
    <lineage>
        <taxon>Bacteria</taxon>
        <taxon>Pseudomonadati</taxon>
        <taxon>Pseudomonadota</taxon>
        <taxon>Gammaproteobacteria</taxon>
        <taxon>Chromatiales</taxon>
        <taxon>Ectothiorhodospiraceae</taxon>
        <taxon>Acidihalobacter</taxon>
    </lineage>
</organism>
<dbReference type="PANTHER" id="PTHR43639">
    <property type="entry name" value="OXIDOREDUCTASE, SHORT-CHAIN DEHYDROGENASE/REDUCTASE FAMILY (AFU_ORTHOLOGUE AFUA_5G02870)"/>
    <property type="match status" value="1"/>
</dbReference>
<comment type="function">
    <text evidence="5">Catalyzes the reduction of dihydromonapterin to tetrahydromonapterin. Also has lower activity with dihydrofolate.</text>
</comment>
<evidence type="ECO:0000256" key="3">
    <source>
        <dbReference type="ARBA" id="ARBA00022857"/>
    </source>
</evidence>
<keyword evidence="3" id="KW-0521">NADP</keyword>
<dbReference type="GO" id="GO:0004146">
    <property type="term" value="F:dihydrofolate reductase activity"/>
    <property type="evidence" value="ECO:0007669"/>
    <property type="project" value="UniProtKB-EC"/>
</dbReference>
<dbReference type="EC" id="1.5.1.50" evidence="7"/>